<feature type="compositionally biased region" description="Low complexity" evidence="1">
    <location>
        <begin position="1"/>
        <end position="16"/>
    </location>
</feature>
<proteinExistence type="predicted"/>
<feature type="compositionally biased region" description="Polar residues" evidence="1">
    <location>
        <begin position="286"/>
        <end position="317"/>
    </location>
</feature>
<dbReference type="Proteomes" id="UP000807025">
    <property type="component" value="Unassembled WGS sequence"/>
</dbReference>
<evidence type="ECO:0000313" key="3">
    <source>
        <dbReference type="Proteomes" id="UP000807025"/>
    </source>
</evidence>
<dbReference type="OrthoDB" id="2563900at2759"/>
<evidence type="ECO:0000256" key="1">
    <source>
        <dbReference type="SAM" id="MobiDB-lite"/>
    </source>
</evidence>
<sequence>MSTSSSSPNSNSPSTTLVSPMELRHMTSNPNVHGQSSHKASNRHSQLLQASTGRMGSKSPVSIPSSPTSVHSSSSAIFERDIEPIPCPSPPHAHHPPNPHRIPRSKTTETIEQAVPSVLDAAASILASSSPDDEDQISVVAPATNRDTMRSSGFASPIGSFRSRSPSPIGSPGNRASLLLSLPQVNPHSPSVVPLSAAAQTSSPALSTATSPQQSSPIAVPRPMIQTQLPSNQITTPAIVTPTSAYFSTSSSVDTTGSSPTTTTREHPGQALPTQSPSGSPPTHPITHSPQRRSPSTSSILQSNGAAISPTSFASSHPPSPTHKASKRLSFMSYSDLLSSTPALAFPLSALTTSASSVEPPPHIPSVSGFTQTASAAASLRDFTLGPGGGNVRDRDSIALLDDVGGEWEREGMGQGLEERLEALMSVRQSPIGAA</sequence>
<protein>
    <submittedName>
        <fullName evidence="2">Uncharacterized protein</fullName>
    </submittedName>
</protein>
<organism evidence="2 3">
    <name type="scientific">Pleurotus eryngii</name>
    <name type="common">Boletus of the steppes</name>
    <dbReference type="NCBI Taxonomy" id="5323"/>
    <lineage>
        <taxon>Eukaryota</taxon>
        <taxon>Fungi</taxon>
        <taxon>Dikarya</taxon>
        <taxon>Basidiomycota</taxon>
        <taxon>Agaricomycotina</taxon>
        <taxon>Agaricomycetes</taxon>
        <taxon>Agaricomycetidae</taxon>
        <taxon>Agaricales</taxon>
        <taxon>Pleurotineae</taxon>
        <taxon>Pleurotaceae</taxon>
        <taxon>Pleurotus</taxon>
    </lineage>
</organism>
<evidence type="ECO:0000313" key="2">
    <source>
        <dbReference type="EMBL" id="KAF9493277.1"/>
    </source>
</evidence>
<comment type="caution">
    <text evidence="2">The sequence shown here is derived from an EMBL/GenBank/DDBJ whole genome shotgun (WGS) entry which is preliminary data.</text>
</comment>
<feature type="compositionally biased region" description="Low complexity" evidence="1">
    <location>
        <begin position="57"/>
        <end position="75"/>
    </location>
</feature>
<feature type="region of interest" description="Disordered" evidence="1">
    <location>
        <begin position="248"/>
        <end position="326"/>
    </location>
</feature>
<feature type="compositionally biased region" description="Low complexity" evidence="1">
    <location>
        <begin position="156"/>
        <end position="173"/>
    </location>
</feature>
<keyword evidence="3" id="KW-1185">Reference proteome</keyword>
<feature type="compositionally biased region" description="Polar residues" evidence="1">
    <location>
        <begin position="26"/>
        <end position="54"/>
    </location>
</feature>
<reference evidence="2" key="1">
    <citation type="submission" date="2020-11" db="EMBL/GenBank/DDBJ databases">
        <authorList>
            <consortium name="DOE Joint Genome Institute"/>
            <person name="Ahrendt S."/>
            <person name="Riley R."/>
            <person name="Andreopoulos W."/>
            <person name="Labutti K."/>
            <person name="Pangilinan J."/>
            <person name="Ruiz-Duenas F.J."/>
            <person name="Barrasa J.M."/>
            <person name="Sanchez-Garcia M."/>
            <person name="Camarero S."/>
            <person name="Miyauchi S."/>
            <person name="Serrano A."/>
            <person name="Linde D."/>
            <person name="Babiker R."/>
            <person name="Drula E."/>
            <person name="Ayuso-Fernandez I."/>
            <person name="Pacheco R."/>
            <person name="Padilla G."/>
            <person name="Ferreira P."/>
            <person name="Barriuso J."/>
            <person name="Kellner H."/>
            <person name="Castanera R."/>
            <person name="Alfaro M."/>
            <person name="Ramirez L."/>
            <person name="Pisabarro A.G."/>
            <person name="Kuo A."/>
            <person name="Tritt A."/>
            <person name="Lipzen A."/>
            <person name="He G."/>
            <person name="Yan M."/>
            <person name="Ng V."/>
            <person name="Cullen D."/>
            <person name="Martin F."/>
            <person name="Rosso M.-N."/>
            <person name="Henrissat B."/>
            <person name="Hibbett D."/>
            <person name="Martinez A.T."/>
            <person name="Grigoriev I.V."/>
        </authorList>
    </citation>
    <scope>NUCLEOTIDE SEQUENCE</scope>
    <source>
        <strain evidence="2">ATCC 90797</strain>
    </source>
</reference>
<feature type="region of interest" description="Disordered" evidence="1">
    <location>
        <begin position="148"/>
        <end position="175"/>
    </location>
</feature>
<feature type="compositionally biased region" description="Basic residues" evidence="1">
    <location>
        <begin position="92"/>
        <end position="104"/>
    </location>
</feature>
<gene>
    <name evidence="2" type="ORF">BDN71DRAFT_1508744</name>
</gene>
<accession>A0A9P5ZTL8</accession>
<dbReference type="EMBL" id="MU154588">
    <property type="protein sequence ID" value="KAF9493277.1"/>
    <property type="molecule type" value="Genomic_DNA"/>
</dbReference>
<feature type="compositionally biased region" description="Low complexity" evidence="1">
    <location>
        <begin position="248"/>
        <end position="263"/>
    </location>
</feature>
<name>A0A9P5ZTL8_PLEER</name>
<feature type="region of interest" description="Disordered" evidence="1">
    <location>
        <begin position="1"/>
        <end position="112"/>
    </location>
</feature>
<dbReference type="AlphaFoldDB" id="A0A9P5ZTL8"/>